<dbReference type="EMBL" id="JAVHUY010000022">
    <property type="protein sequence ID" value="MDQ7907495.1"/>
    <property type="molecule type" value="Genomic_DNA"/>
</dbReference>
<comment type="caution">
    <text evidence="1">The sequence shown here is derived from an EMBL/GenBank/DDBJ whole genome shotgun (WGS) entry which is preliminary data.</text>
</comment>
<keyword evidence="2" id="KW-1185">Reference proteome</keyword>
<organism evidence="1 2">
    <name type="scientific">Phytohabitans maris</name>
    <dbReference type="NCBI Taxonomy" id="3071409"/>
    <lineage>
        <taxon>Bacteria</taxon>
        <taxon>Bacillati</taxon>
        <taxon>Actinomycetota</taxon>
        <taxon>Actinomycetes</taxon>
        <taxon>Micromonosporales</taxon>
        <taxon>Micromonosporaceae</taxon>
    </lineage>
</organism>
<proteinExistence type="predicted"/>
<sequence length="192" mass="20703">MPDEAPLLPVGQYCGQFFSPRGEFRYQQIRIGRGFVRLDDVRQYAAWVFAHGTPDGGTPTRRTVQAALRTQGLPTAGVIEALLASGLAAEVPPQNLAGFARAHRLLPLRAGLGNKPDDLDGYWIGLANTQQGVRVDRLTARLWQLGAEHDHLWATCQTIAPGADPAPLAAQALPALHTLLRHGSAYLDTAPS</sequence>
<dbReference type="RefSeq" id="WP_308714774.1">
    <property type="nucleotide sequence ID" value="NZ_JAVHUY010000022.1"/>
</dbReference>
<dbReference type="Proteomes" id="UP001230908">
    <property type="component" value="Unassembled WGS sequence"/>
</dbReference>
<gene>
    <name evidence="1" type="ORF">RB614_23530</name>
</gene>
<evidence type="ECO:0000313" key="1">
    <source>
        <dbReference type="EMBL" id="MDQ7907495.1"/>
    </source>
</evidence>
<protein>
    <submittedName>
        <fullName evidence="1">Uncharacterized protein</fullName>
    </submittedName>
</protein>
<evidence type="ECO:0000313" key="2">
    <source>
        <dbReference type="Proteomes" id="UP001230908"/>
    </source>
</evidence>
<reference evidence="1 2" key="1">
    <citation type="submission" date="2023-08" db="EMBL/GenBank/DDBJ databases">
        <title>Phytohabitans sansha sp. nov., isolated from marine sediment.</title>
        <authorList>
            <person name="Zhao Y."/>
            <person name="Yi K."/>
        </authorList>
    </citation>
    <scope>NUCLEOTIDE SEQUENCE [LARGE SCALE GENOMIC DNA]</scope>
    <source>
        <strain evidence="1 2">ZYX-F-186</strain>
    </source>
</reference>
<accession>A0ABU0ZKE3</accession>
<name>A0ABU0ZKE3_9ACTN</name>